<reference evidence="13" key="1">
    <citation type="submission" date="2025-08" db="UniProtKB">
        <authorList>
            <consortium name="RefSeq"/>
        </authorList>
    </citation>
    <scope>IDENTIFICATION</scope>
    <source>
        <tissue evidence="13">Spleen</tissue>
    </source>
</reference>
<dbReference type="PANTHER" id="PTHR11407:SF32">
    <property type="entry name" value="ALPHA-LACTALBUMIN"/>
    <property type="match status" value="1"/>
</dbReference>
<keyword evidence="4" id="KW-0479">Metal-binding</keyword>
<dbReference type="Gene3D" id="1.10.530.10">
    <property type="match status" value="1"/>
</dbReference>
<keyword evidence="6" id="KW-0106">Calcium</keyword>
<dbReference type="CDD" id="cd16898">
    <property type="entry name" value="LYZ_LA"/>
    <property type="match status" value="1"/>
</dbReference>
<evidence type="ECO:0000256" key="8">
    <source>
        <dbReference type="ARBA" id="ARBA00023157"/>
    </source>
</evidence>
<gene>
    <name evidence="13" type="primary">LALBA</name>
</gene>
<dbReference type="InterPro" id="IPR001916">
    <property type="entry name" value="Glyco_hydro_22"/>
</dbReference>
<keyword evidence="5" id="KW-0494">Milk protein</keyword>
<evidence type="ECO:0000256" key="11">
    <source>
        <dbReference type="SAM" id="SignalP"/>
    </source>
</evidence>
<dbReference type="OrthoDB" id="17373at2759"/>
<evidence type="ECO:0000256" key="4">
    <source>
        <dbReference type="ARBA" id="ARBA00022723"/>
    </source>
</evidence>
<dbReference type="CTD" id="3906"/>
<dbReference type="AlphaFoldDB" id="A0A9B0X2V8"/>
<comment type="subcellular location">
    <subcellularLocation>
        <location evidence="2">Secreted</location>
    </subcellularLocation>
</comment>
<sequence length="147" mass="17001">MEPVKIMFFIPLLLVGILIPAIQTKEVTKPELCKVLKVLDGYQGLTLPEWICIIFHMSGCDTQTIVKYNGNTAYGLFQINNKFWCRDDQFPQSRNICNISCDKFLDDDFTDDIMCVKKILDSEGVGYWPAYKPLCSEKLEQWRCEES</sequence>
<dbReference type="SUPFAM" id="SSF53955">
    <property type="entry name" value="Lysozyme-like"/>
    <property type="match status" value="1"/>
</dbReference>
<dbReference type="InterPro" id="IPR000545">
    <property type="entry name" value="Lactalbumin"/>
</dbReference>
<dbReference type="InterPro" id="IPR023346">
    <property type="entry name" value="Lysozyme-like_dom_sf"/>
</dbReference>
<evidence type="ECO:0000256" key="7">
    <source>
        <dbReference type="ARBA" id="ARBA00023091"/>
    </source>
</evidence>
<dbReference type="PRINTS" id="PR00136">
    <property type="entry name" value="LACTALBUMIN"/>
</dbReference>
<comment type="similarity">
    <text evidence="10">Belongs to the glycosyl hydrolase 22 family.</text>
</comment>
<feature type="signal peptide" evidence="11">
    <location>
        <begin position="1"/>
        <end position="24"/>
    </location>
</feature>
<evidence type="ECO:0000256" key="9">
    <source>
        <dbReference type="ARBA" id="ARBA00031746"/>
    </source>
</evidence>
<dbReference type="Pfam" id="PF00062">
    <property type="entry name" value="Lys"/>
    <property type="match status" value="1"/>
</dbReference>
<dbReference type="GO" id="GO:0005509">
    <property type="term" value="F:calcium ion binding"/>
    <property type="evidence" value="ECO:0007669"/>
    <property type="project" value="InterPro"/>
</dbReference>
<dbReference type="GO" id="GO:0005989">
    <property type="term" value="P:lactose biosynthetic process"/>
    <property type="evidence" value="ECO:0007669"/>
    <property type="project" value="UniProtKB-KW"/>
</dbReference>
<evidence type="ECO:0000256" key="1">
    <source>
        <dbReference type="ARBA" id="ARBA00002592"/>
    </source>
</evidence>
<evidence type="ECO:0000256" key="3">
    <source>
        <dbReference type="ARBA" id="ARBA00022525"/>
    </source>
</evidence>
<evidence type="ECO:0000256" key="2">
    <source>
        <dbReference type="ARBA" id="ARBA00004613"/>
    </source>
</evidence>
<keyword evidence="11" id="KW-0732">Signal</keyword>
<keyword evidence="7" id="KW-0422">Lactose biosynthesis</keyword>
<evidence type="ECO:0000256" key="10">
    <source>
        <dbReference type="RuleBase" id="RU004440"/>
    </source>
</evidence>
<dbReference type="RefSeq" id="XP_006877788.1">
    <property type="nucleotide sequence ID" value="XM_006877726.1"/>
</dbReference>
<keyword evidence="8" id="KW-1015">Disulfide bond</keyword>
<keyword evidence="3" id="KW-0964">Secreted</keyword>
<evidence type="ECO:0000313" key="12">
    <source>
        <dbReference type="Proteomes" id="UP000504623"/>
    </source>
</evidence>
<dbReference type="SMART" id="SM00263">
    <property type="entry name" value="LYZ1"/>
    <property type="match status" value="1"/>
</dbReference>
<organism evidence="12 13">
    <name type="scientific">Chrysochloris asiatica</name>
    <name type="common">Cape golden mole</name>
    <dbReference type="NCBI Taxonomy" id="185453"/>
    <lineage>
        <taxon>Eukaryota</taxon>
        <taxon>Metazoa</taxon>
        <taxon>Chordata</taxon>
        <taxon>Craniata</taxon>
        <taxon>Vertebrata</taxon>
        <taxon>Euteleostomi</taxon>
        <taxon>Mammalia</taxon>
        <taxon>Eutheria</taxon>
        <taxon>Afrotheria</taxon>
        <taxon>Chrysochloridae</taxon>
        <taxon>Chrysochlorinae</taxon>
        <taxon>Chrysochloris</taxon>
    </lineage>
</organism>
<dbReference type="PANTHER" id="PTHR11407">
    <property type="entry name" value="LYSOZYME C"/>
    <property type="match status" value="1"/>
</dbReference>
<dbReference type="PRINTS" id="PR00135">
    <property type="entry name" value="LYZLACT"/>
</dbReference>
<evidence type="ECO:0000256" key="6">
    <source>
        <dbReference type="ARBA" id="ARBA00022837"/>
    </source>
</evidence>
<dbReference type="GO" id="GO:0050829">
    <property type="term" value="P:defense response to Gram-negative bacterium"/>
    <property type="evidence" value="ECO:0007669"/>
    <property type="project" value="TreeGrafter"/>
</dbReference>
<dbReference type="Proteomes" id="UP000504623">
    <property type="component" value="Unplaced"/>
</dbReference>
<comment type="function">
    <text evidence="1">Regulatory subunit of lactose synthase, changes the substrate specificity of galactosyltransferase in the mammary gland making glucose a good acceptor substrate for this enzyme. This enables LS to synthesize lactose, the major carbohydrate component of milk. In other tissues, galactosyltransferase transfers galactose onto the N-acetylglucosamine of the oligosaccharide chains in glycoproteins.</text>
</comment>
<dbReference type="GO" id="GO:0050830">
    <property type="term" value="P:defense response to Gram-positive bacterium"/>
    <property type="evidence" value="ECO:0007669"/>
    <property type="project" value="TreeGrafter"/>
</dbReference>
<dbReference type="GeneID" id="102822568"/>
<keyword evidence="12" id="KW-1185">Reference proteome</keyword>
<name>A0A9B0X2V8_CHRAS</name>
<dbReference type="GO" id="GO:0004461">
    <property type="term" value="F:lactose synthase activity"/>
    <property type="evidence" value="ECO:0007669"/>
    <property type="project" value="InterPro"/>
</dbReference>
<dbReference type="GO" id="GO:0003796">
    <property type="term" value="F:lysozyme activity"/>
    <property type="evidence" value="ECO:0007669"/>
    <property type="project" value="TreeGrafter"/>
</dbReference>
<proteinExistence type="inferred from homology"/>
<accession>A0A9B0X2V8</accession>
<evidence type="ECO:0000313" key="13">
    <source>
        <dbReference type="RefSeq" id="XP_006877788.1"/>
    </source>
</evidence>
<protein>
    <recommendedName>
        <fullName evidence="9">Lactose synthase B protein</fullName>
    </recommendedName>
</protein>
<evidence type="ECO:0000256" key="5">
    <source>
        <dbReference type="ARBA" id="ARBA00022743"/>
    </source>
</evidence>
<dbReference type="GO" id="GO:0005576">
    <property type="term" value="C:extracellular region"/>
    <property type="evidence" value="ECO:0007669"/>
    <property type="project" value="UniProtKB-SubCell"/>
</dbReference>
<dbReference type="FunFam" id="1.10.530.10:FF:000014">
    <property type="entry name" value="Alpha-lactalbumin"/>
    <property type="match status" value="1"/>
</dbReference>
<dbReference type="PROSITE" id="PS51348">
    <property type="entry name" value="GLYCOSYL_HYDROL_F22_2"/>
    <property type="match status" value="1"/>
</dbReference>
<feature type="chain" id="PRO_5039579117" description="Lactose synthase B protein" evidence="11">
    <location>
        <begin position="25"/>
        <end position="147"/>
    </location>
</feature>